<gene>
    <name evidence="2" type="ORF">LNP81_03420</name>
</gene>
<dbReference type="Proteomes" id="UP001430679">
    <property type="component" value="Unassembled WGS sequence"/>
</dbReference>
<evidence type="ECO:0000313" key="2">
    <source>
        <dbReference type="EMBL" id="MCC9062032.1"/>
    </source>
</evidence>
<protein>
    <recommendedName>
        <fullName evidence="4">DUF4932 domain-containing protein</fullName>
    </recommendedName>
</protein>
<keyword evidence="1" id="KW-0732">Signal</keyword>
<feature type="signal peptide" evidence="1">
    <location>
        <begin position="1"/>
        <end position="18"/>
    </location>
</feature>
<organism evidence="2 3">
    <name type="scientific">Flavobacterium piscisymbiosum</name>
    <dbReference type="NCBI Taxonomy" id="2893753"/>
    <lineage>
        <taxon>Bacteria</taxon>
        <taxon>Pseudomonadati</taxon>
        <taxon>Bacteroidota</taxon>
        <taxon>Flavobacteriia</taxon>
        <taxon>Flavobacteriales</taxon>
        <taxon>Flavobacteriaceae</taxon>
        <taxon>Flavobacterium</taxon>
    </lineage>
</organism>
<name>A0ABS8MAY3_9FLAO</name>
<evidence type="ECO:0000313" key="3">
    <source>
        <dbReference type="Proteomes" id="UP001430679"/>
    </source>
</evidence>
<dbReference type="EMBL" id="JAJJMM010000001">
    <property type="protein sequence ID" value="MCC9062032.1"/>
    <property type="molecule type" value="Genomic_DNA"/>
</dbReference>
<sequence length="456" mass="53792">MKNKILLLFLFLTTLGFAQKPTFKIKYSEQLAVFIFLQSLSENYHENVFKTEFEKSKYNTEKYKTIISNFDKLNIYYSYRFDEYPFGSKKTMQTEDIVKKNLIETENLTDFKLRTIGFISSKTLSDFAESILAFTPIYNELIYNPNKEKFEKQVEEIKKYSNEHNIENYFQTGLTFYNSSWDNSIPFEIAFYPLPNSEGFTAQAFCNNFISAVQTDLKSHKDLFSVMLHETYHIIYDEQSLEVKTQIDQYFKESKSKYSNYAYQLMNEALATALGNGYVYGKLDGQIDPGDLYNKKYISLMAKQIYPLVTEYIDQKKPMDKNFIDSYINLYEVNFPDWINELNNIMSYRYVLTENEDDINAIRKMYRYRSRTEGEYQITEASIEKMKKTSLTKVIIISKNSAEKIKLLKNEFPELKNWKANANKEFANMILLTDKSQLIVINQKTSTIETLFKSIK</sequence>
<keyword evidence="3" id="KW-1185">Reference proteome</keyword>
<feature type="chain" id="PRO_5046584027" description="DUF4932 domain-containing protein" evidence="1">
    <location>
        <begin position="19"/>
        <end position="456"/>
    </location>
</feature>
<dbReference type="RefSeq" id="WP_230033455.1">
    <property type="nucleotide sequence ID" value="NZ_JAJJMM010000001.1"/>
</dbReference>
<reference evidence="2" key="1">
    <citation type="submission" date="2021-11" db="EMBL/GenBank/DDBJ databases">
        <title>Description of novel Flavobacterium species.</title>
        <authorList>
            <person name="Saticioglu I.B."/>
            <person name="Ay H."/>
            <person name="Altun S."/>
            <person name="Duman M."/>
        </authorList>
    </citation>
    <scope>NUCLEOTIDE SEQUENCE</scope>
    <source>
        <strain evidence="2">F-30</strain>
    </source>
</reference>
<proteinExistence type="predicted"/>
<accession>A0ABS8MAY3</accession>
<evidence type="ECO:0008006" key="4">
    <source>
        <dbReference type="Google" id="ProtNLM"/>
    </source>
</evidence>
<evidence type="ECO:0000256" key="1">
    <source>
        <dbReference type="SAM" id="SignalP"/>
    </source>
</evidence>
<comment type="caution">
    <text evidence="2">The sequence shown here is derived from an EMBL/GenBank/DDBJ whole genome shotgun (WGS) entry which is preliminary data.</text>
</comment>